<dbReference type="EMBL" id="UYWY01024323">
    <property type="protein sequence ID" value="VDM48636.1"/>
    <property type="molecule type" value="Genomic_DNA"/>
</dbReference>
<dbReference type="Proteomes" id="UP000050794">
    <property type="component" value="Unassembled WGS sequence"/>
</dbReference>
<proteinExistence type="predicted"/>
<evidence type="ECO:0000313" key="2">
    <source>
        <dbReference type="EMBL" id="VDM48636.1"/>
    </source>
</evidence>
<reference evidence="2 3" key="2">
    <citation type="submission" date="2018-11" db="EMBL/GenBank/DDBJ databases">
        <authorList>
            <consortium name="Pathogen Informatics"/>
        </authorList>
    </citation>
    <scope>NUCLEOTIDE SEQUENCE [LARGE SCALE GENOMIC DNA]</scope>
</reference>
<accession>A0A183V995</accession>
<feature type="region of interest" description="Disordered" evidence="1">
    <location>
        <begin position="1"/>
        <end position="21"/>
    </location>
</feature>
<dbReference type="AlphaFoldDB" id="A0A183V995"/>
<sequence length="89" mass="9665">MGRTGEGARQQRTKSGGLGAILETQEERRERMLQAVLEAANQQQQALLERVGRIFTAIVPTACLGSAAEFVASFLSTRLLKSVYDPDNG</sequence>
<evidence type="ECO:0000313" key="3">
    <source>
        <dbReference type="Proteomes" id="UP000050794"/>
    </source>
</evidence>
<reference evidence="4" key="1">
    <citation type="submission" date="2016-06" db="UniProtKB">
        <authorList>
            <consortium name="WormBaseParasite"/>
        </authorList>
    </citation>
    <scope>IDENTIFICATION</scope>
</reference>
<evidence type="ECO:0000313" key="4">
    <source>
        <dbReference type="WBParaSite" id="TCNE_0001731601-mRNA-1"/>
    </source>
</evidence>
<protein>
    <submittedName>
        <fullName evidence="2 4">Uncharacterized protein</fullName>
    </submittedName>
</protein>
<evidence type="ECO:0000256" key="1">
    <source>
        <dbReference type="SAM" id="MobiDB-lite"/>
    </source>
</evidence>
<gene>
    <name evidence="2" type="ORF">TCNE_LOCUS17315</name>
</gene>
<organism evidence="3 4">
    <name type="scientific">Toxocara canis</name>
    <name type="common">Canine roundworm</name>
    <dbReference type="NCBI Taxonomy" id="6265"/>
    <lineage>
        <taxon>Eukaryota</taxon>
        <taxon>Metazoa</taxon>
        <taxon>Ecdysozoa</taxon>
        <taxon>Nematoda</taxon>
        <taxon>Chromadorea</taxon>
        <taxon>Rhabditida</taxon>
        <taxon>Spirurina</taxon>
        <taxon>Ascaridomorpha</taxon>
        <taxon>Ascaridoidea</taxon>
        <taxon>Toxocaridae</taxon>
        <taxon>Toxocara</taxon>
    </lineage>
</organism>
<keyword evidence="3" id="KW-1185">Reference proteome</keyword>
<dbReference type="WBParaSite" id="TCNE_0001731601-mRNA-1">
    <property type="protein sequence ID" value="TCNE_0001731601-mRNA-1"/>
    <property type="gene ID" value="TCNE_0001731601"/>
</dbReference>
<name>A0A183V995_TOXCA</name>